<keyword evidence="1" id="KW-1133">Transmembrane helix</keyword>
<reference evidence="2 3" key="1">
    <citation type="journal article" date="2011" name="PLoS Pathog.">
        <title>Dynamic evolution of pathogenicity revealed by sequencing and comparative genomics of 19 Pseudomonas syringae isolates.</title>
        <authorList>
            <person name="Baltrus D.A."/>
            <person name="Nishimura M.T."/>
            <person name="Romanchuk A."/>
            <person name="Chang J.H."/>
            <person name="Mukhtar M.S."/>
            <person name="Cherkis K."/>
            <person name="Roach J."/>
            <person name="Grant S.R."/>
            <person name="Jones C.D."/>
            <person name="Dangl J.L."/>
        </authorList>
    </citation>
    <scope>NUCLEOTIDE SEQUENCE [LARGE SCALE GENOMIC DNA]</scope>
    <source>
        <strain evidence="3">M301072PT</strain>
    </source>
</reference>
<comment type="caution">
    <text evidence="2">The sequence shown here is derived from an EMBL/GenBank/DDBJ whole genome shotgun (WGS) entry which is preliminary data.</text>
</comment>
<keyword evidence="1" id="KW-0472">Membrane</keyword>
<dbReference type="EMBL" id="AEAH01000541">
    <property type="protein sequence ID" value="EGH29585.1"/>
    <property type="molecule type" value="Genomic_DNA"/>
</dbReference>
<evidence type="ECO:0000313" key="2">
    <source>
        <dbReference type="EMBL" id="EGH29585.1"/>
    </source>
</evidence>
<dbReference type="HOGENOM" id="CLU_048394_0_0_6"/>
<feature type="transmembrane region" description="Helical" evidence="1">
    <location>
        <begin position="159"/>
        <end position="179"/>
    </location>
</feature>
<dbReference type="Proteomes" id="UP000004471">
    <property type="component" value="Unassembled WGS sequence"/>
</dbReference>
<protein>
    <submittedName>
        <fullName evidence="2">Uncharacterized protein</fullName>
    </submittedName>
</protein>
<gene>
    <name evidence="2" type="ORF">PSYJA_11625</name>
</gene>
<feature type="transmembrane region" description="Helical" evidence="1">
    <location>
        <begin position="89"/>
        <end position="111"/>
    </location>
</feature>
<evidence type="ECO:0000313" key="3">
    <source>
        <dbReference type="Proteomes" id="UP000004471"/>
    </source>
</evidence>
<organism evidence="2 3">
    <name type="scientific">Pseudomonas syringae pv. japonica str. M301072</name>
    <dbReference type="NCBI Taxonomy" id="629262"/>
    <lineage>
        <taxon>Bacteria</taxon>
        <taxon>Pseudomonadati</taxon>
        <taxon>Pseudomonadota</taxon>
        <taxon>Gammaproteobacteria</taxon>
        <taxon>Pseudomonadales</taxon>
        <taxon>Pseudomonadaceae</taxon>
        <taxon>Pseudomonas</taxon>
        <taxon>Pseudomonas syringae</taxon>
    </lineage>
</organism>
<proteinExistence type="predicted"/>
<feature type="transmembrane region" description="Helical" evidence="1">
    <location>
        <begin position="118"/>
        <end position="139"/>
    </location>
</feature>
<evidence type="ECO:0000256" key="1">
    <source>
        <dbReference type="SAM" id="Phobius"/>
    </source>
</evidence>
<sequence length="472" mass="52725">MHFSGPRLRKLMRHALIFETDFIDKGNDLMIHAVAKFFLPYTEFLLGSAYNLHQVFEGIGYSTSSFPVTNSDGVIVQSYWSPQEGMLPFLGALLMLTASLQPVVAMAAYTLGRAKGVLVYALLLLLPGVLSLLDIFPRLRYIPESFAIDSPGTLGSETGVVPLLVIAATAGWAITVLLYDNFRLTERFRQYYDHFWFPTALVAAYFFVADNGANENLSQLIELSQNTRNSSQYLLGQIRRYQEYCKANGLEATKSCQWSSYSQWTIGSLSQYPPELFVDLVPADSGQFYQKPSQHELSSDDILDLRKELAAYNQRLCPVVQLGAGFSRNSPLSSTCESPPTRFCNAWPDGPEEVAERYIAARPVAIASECIIPSLIAAKPKLQKLLEKAKAGKEAKNYRWLYFMAVAVAVGGKTANSSTKLAEIDSRPVAQRRILVRGVLRFIGWLVSWGWRMTIFATRVIRSAITKIPRPK</sequence>
<accession>F3FH99</accession>
<name>F3FH99_PSESX</name>
<dbReference type="PATRIC" id="fig|629262.5.peg.1915"/>
<keyword evidence="1" id="KW-0812">Transmembrane</keyword>
<feature type="transmembrane region" description="Helical" evidence="1">
    <location>
        <begin position="191"/>
        <end position="208"/>
    </location>
</feature>
<dbReference type="AlphaFoldDB" id="F3FH99"/>